<dbReference type="CDD" id="cd09562">
    <property type="entry name" value="SAM_liprin-alpha1_2_3_4_repeat1"/>
    <property type="match status" value="1"/>
</dbReference>
<keyword evidence="4" id="KW-0597">Phosphoprotein</keyword>
<dbReference type="Gene3D" id="1.10.150.50">
    <property type="entry name" value="Transcription Factor, Ets-1"/>
    <property type="match status" value="3"/>
</dbReference>
<proteinExistence type="inferred from homology"/>
<keyword evidence="5" id="KW-0677">Repeat</keyword>
<protein>
    <submittedName>
        <fullName evidence="10">PPFIA1 isoform 2</fullName>
    </submittedName>
</protein>
<dbReference type="GO" id="GO:0005737">
    <property type="term" value="C:cytoplasm"/>
    <property type="evidence" value="ECO:0007669"/>
    <property type="project" value="UniProtKB-SubCell"/>
</dbReference>
<dbReference type="InterPro" id="IPR037621">
    <property type="entry name" value="LIP-1_SAM_2"/>
</dbReference>
<dbReference type="CDD" id="cd09565">
    <property type="entry name" value="SAM_liprin-alpha1_2_3_4_repeat2"/>
    <property type="match status" value="1"/>
</dbReference>
<comment type="caution">
    <text evidence="10">The sequence shown here is derived from an EMBL/GenBank/DDBJ whole genome shotgun (WGS) entry which is preliminary data.</text>
</comment>
<dbReference type="Pfam" id="PF07647">
    <property type="entry name" value="SAM_2"/>
    <property type="match status" value="1"/>
</dbReference>
<evidence type="ECO:0000256" key="8">
    <source>
        <dbReference type="SAM" id="MobiDB-lite"/>
    </source>
</evidence>
<feature type="compositionally biased region" description="Basic and acidic residues" evidence="8">
    <location>
        <begin position="762"/>
        <end position="771"/>
    </location>
</feature>
<evidence type="ECO:0000256" key="3">
    <source>
        <dbReference type="ARBA" id="ARBA00022490"/>
    </source>
</evidence>
<sequence length="1185" mass="134031">MMCEVMPTISEAEGPPGGGGSHGSGSPSQPDADSHFEQLMVSMLEERDRLLDTLRETQETLALTQGKLHEVGHERDSLQRQLNTALPQEFAALTKELNVCREQLLEREEEIAELKAERNNTRLLLEHLECLVSRHERSLRMTVVKRQAQSPAGVSSEVEVLKALKSLFEHHKALDEKVRERLRVALERCSLLEEELGATHKELMILKEQNNQKKTLTDGVLDINHEQENTPSTNGKRSSDGSLSHEEDLAKVIELQEIISKQSREQSQMKERLASLSSHVTELEEDLDTARKDLIKSEEMNTKLQRDVREAMAQKEDMEERITTLEKRYLAAQREATSVHDLNDKLENEIANKDSMHRQTEDKNRQLQERLELAEQKLQQTLRKAETLPEVEAELAQRVAALSKAEERHGNIEERLRQMEAQLEEKNQELQRARQREKMNEEHNKRLSDTVDKLLSESNERLQLHLKERMAALEDKNSLLREVENAKKQLEETQHDKDQLVLNIEALRAELDQMRLRGASLHHGRPHLGSVPDFRFPMADGHTDSYSTSAVLRRPQKGRLAALRDEPSKVQTLNEQDWERAQQATVLANVAQAFESDADMSDGEDDRDTLLSSVDLLSPSGQADAHTLAMMLQEQLDAINKEIRLIQEEKENTEQRAEEIESRVGSGSLDNLGRFRSMSSIPPYPASSLASSSPPGSGRSTPRRIPHSPAREVDRLGVMTLLPPSREEVRDDKTTIKCETSPPSSPRALRLDRLHKGALHTVSHEDIRDIRNSTGSQDGPVSNPSSSNSSQDSLHKAPKKKGIKSSIGRLFGKKEKGRPGQTGKEALGQAGVSETDNSSQDALGLSKLGGQAEKNRKLQKKHELLEEARRQGLPFAQWDGPTVVVWLELWVGMPAWYVAACRANVKSGAIMSALSDTEIQREIGISNPLHRLKLRLAIQEIMSLTSPSAPPTSRTTLAYGDMNHEWIGNEWLPSLGLPQYRSYFMECLVDARMLDHLTKKDLRGQLKMVDSFHRNSFQCGIMCLRRLNYDRKELERKREESQSEIKDVLVWSNDRVIRWILSIGLKEYANNLIESGVHGALLALDETFDFSALALLLQIPTQNTQARAVLEREFNNLLVMGTDRRFDEDDDKSFRRAPSWRKKFRPKDIRGLAAGSAETLPANFRVTSSMSSPSMQPKKMQMDGA</sequence>
<dbReference type="CDD" id="cd09568">
    <property type="entry name" value="SAM_liprin-alpha1_2_3_4_repeat3"/>
    <property type="match status" value="1"/>
</dbReference>
<dbReference type="GO" id="GO:0048786">
    <property type="term" value="C:presynaptic active zone"/>
    <property type="evidence" value="ECO:0007669"/>
    <property type="project" value="TreeGrafter"/>
</dbReference>
<organism evidence="10">
    <name type="scientific">Pongo abelii</name>
    <name type="common">Sumatran orangutan</name>
    <name type="synonym">Pongo pygmaeus abelii</name>
    <dbReference type="NCBI Taxonomy" id="9601"/>
    <lineage>
        <taxon>Eukaryota</taxon>
        <taxon>Metazoa</taxon>
        <taxon>Chordata</taxon>
        <taxon>Craniata</taxon>
        <taxon>Vertebrata</taxon>
        <taxon>Euteleostomi</taxon>
        <taxon>Mammalia</taxon>
        <taxon>Eutheria</taxon>
        <taxon>Euarchontoglires</taxon>
        <taxon>Primates</taxon>
        <taxon>Haplorrhini</taxon>
        <taxon>Catarrhini</taxon>
        <taxon>Hominidae</taxon>
        <taxon>Pongo</taxon>
    </lineage>
</organism>
<dbReference type="InterPro" id="IPR001660">
    <property type="entry name" value="SAM"/>
</dbReference>
<reference evidence="10" key="1">
    <citation type="submission" date="2017-12" db="EMBL/GenBank/DDBJ databases">
        <title>High-resolution comparative analysis of great ape genomes.</title>
        <authorList>
            <person name="Pollen A."/>
            <person name="Hastie A."/>
            <person name="Hormozdiari F."/>
            <person name="Dougherty M."/>
            <person name="Liu R."/>
            <person name="Chaisson M."/>
            <person name="Hoppe E."/>
            <person name="Hill C."/>
            <person name="Pang A."/>
            <person name="Hillier L."/>
            <person name="Baker C."/>
            <person name="Armstrong J."/>
            <person name="Shendure J."/>
            <person name="Paten B."/>
            <person name="Wilson R."/>
            <person name="Chao H."/>
            <person name="Schneider V."/>
            <person name="Ventura M."/>
            <person name="Kronenberg Z."/>
            <person name="Murali S."/>
            <person name="Gordon D."/>
            <person name="Cantsilieris S."/>
            <person name="Munson K."/>
            <person name="Nelson B."/>
            <person name="Raja A."/>
            <person name="Underwood J."/>
            <person name="Diekhans M."/>
            <person name="Fiddes I."/>
            <person name="Haussler D."/>
            <person name="Eichler E."/>
        </authorList>
    </citation>
    <scope>NUCLEOTIDE SEQUENCE [LARGE SCALE GENOMIC DNA]</scope>
    <source>
        <strain evidence="10">Susie</strain>
    </source>
</reference>
<dbReference type="FunFam" id="1.10.150.50:FF:000003">
    <property type="entry name" value="liprin-alpha-2 isoform X1"/>
    <property type="match status" value="1"/>
</dbReference>
<feature type="compositionally biased region" description="Low complexity" evidence="8">
    <location>
        <begin position="686"/>
        <end position="700"/>
    </location>
</feature>
<name>A0A2J8U0Y2_PONAB</name>
<feature type="region of interest" description="Disordered" evidence="8">
    <location>
        <begin position="651"/>
        <end position="855"/>
    </location>
</feature>
<evidence type="ECO:0000256" key="2">
    <source>
        <dbReference type="ARBA" id="ARBA00007026"/>
    </source>
</evidence>
<dbReference type="EMBL" id="NDHI03003478">
    <property type="protein sequence ID" value="PNJ38929.1"/>
    <property type="molecule type" value="Genomic_DNA"/>
</dbReference>
<keyword evidence="6 7" id="KW-0175">Coiled coil</keyword>
<evidence type="ECO:0000313" key="10">
    <source>
        <dbReference type="EMBL" id="PNJ38929.1"/>
    </source>
</evidence>
<dbReference type="InterPro" id="IPR037622">
    <property type="entry name" value="LIP-1_SAM_3"/>
</dbReference>
<evidence type="ECO:0000256" key="6">
    <source>
        <dbReference type="ARBA" id="ARBA00023054"/>
    </source>
</evidence>
<dbReference type="Pfam" id="PF00536">
    <property type="entry name" value="SAM_1"/>
    <property type="match status" value="1"/>
</dbReference>
<feature type="compositionally biased region" description="Polar residues" evidence="8">
    <location>
        <begin position="832"/>
        <end position="841"/>
    </location>
</feature>
<feature type="region of interest" description="Disordered" evidence="8">
    <location>
        <begin position="1"/>
        <end position="33"/>
    </location>
</feature>
<comment type="subcellular location">
    <subcellularLocation>
        <location evidence="1">Cytoplasm</location>
    </subcellularLocation>
</comment>
<feature type="compositionally biased region" description="Low complexity" evidence="8">
    <location>
        <begin position="1168"/>
        <end position="1179"/>
    </location>
</feature>
<gene>
    <name evidence="10" type="ORF">CR201_G0031626</name>
</gene>
<feature type="region of interest" description="Disordered" evidence="8">
    <location>
        <begin position="224"/>
        <end position="244"/>
    </location>
</feature>
<accession>A0A2J8U0Y2</accession>
<dbReference type="PANTHER" id="PTHR12587:SF15">
    <property type="entry name" value="LIPRIN-ALPHA-1"/>
    <property type="match status" value="1"/>
</dbReference>
<dbReference type="Pfam" id="PF25526">
    <property type="entry name" value="LIP-1"/>
    <property type="match status" value="1"/>
</dbReference>
<feature type="region of interest" description="Disordered" evidence="8">
    <location>
        <begin position="426"/>
        <end position="446"/>
    </location>
</feature>
<evidence type="ECO:0000259" key="9">
    <source>
        <dbReference type="PROSITE" id="PS50105"/>
    </source>
</evidence>
<feature type="domain" description="SAM" evidence="9">
    <location>
        <begin position="970"/>
        <end position="1027"/>
    </location>
</feature>
<dbReference type="AlphaFoldDB" id="A0A2J8U0Y2"/>
<dbReference type="SMART" id="SM00454">
    <property type="entry name" value="SAM"/>
    <property type="match status" value="3"/>
</dbReference>
<dbReference type="InterPro" id="IPR037620">
    <property type="entry name" value="LIP-1_SAM_1"/>
</dbReference>
<dbReference type="GO" id="GO:0050808">
    <property type="term" value="P:synapse organization"/>
    <property type="evidence" value="ECO:0007669"/>
    <property type="project" value="TreeGrafter"/>
</dbReference>
<evidence type="ECO:0000256" key="7">
    <source>
        <dbReference type="SAM" id="Coils"/>
    </source>
</evidence>
<dbReference type="InterPro" id="IPR057892">
    <property type="entry name" value="LIP-1_CC2"/>
</dbReference>
<feature type="domain" description="SAM" evidence="9">
    <location>
        <begin position="878"/>
        <end position="944"/>
    </location>
</feature>
<comment type="similarity">
    <text evidence="2">Belongs to the liprin family. Liprin-alpha subfamily.</text>
</comment>
<dbReference type="InterPro" id="IPR029515">
    <property type="entry name" value="Liprin"/>
</dbReference>
<keyword evidence="3" id="KW-0963">Cytoplasm</keyword>
<evidence type="ECO:0000256" key="5">
    <source>
        <dbReference type="ARBA" id="ARBA00022737"/>
    </source>
</evidence>
<dbReference type="SUPFAM" id="SSF47769">
    <property type="entry name" value="SAM/Pointed domain"/>
    <property type="match status" value="3"/>
</dbReference>
<feature type="domain" description="SAM" evidence="9">
    <location>
        <begin position="1051"/>
        <end position="1120"/>
    </location>
</feature>
<feature type="compositionally biased region" description="Basic and acidic residues" evidence="8">
    <location>
        <begin position="651"/>
        <end position="662"/>
    </location>
</feature>
<dbReference type="InterPro" id="IPR013761">
    <property type="entry name" value="SAM/pointed_sf"/>
</dbReference>
<evidence type="ECO:0000256" key="4">
    <source>
        <dbReference type="ARBA" id="ARBA00022553"/>
    </source>
</evidence>
<feature type="coiled-coil region" evidence="7">
    <location>
        <begin position="97"/>
        <end position="131"/>
    </location>
</feature>
<dbReference type="PANTHER" id="PTHR12587">
    <property type="entry name" value="LAR INTERACTING PROTEIN LIP -RELATED PROTEIN"/>
    <property type="match status" value="1"/>
</dbReference>
<feature type="region of interest" description="Disordered" evidence="8">
    <location>
        <begin position="1163"/>
        <end position="1185"/>
    </location>
</feature>
<feature type="coiled-coil region" evidence="7">
    <location>
        <begin position="469"/>
        <end position="517"/>
    </location>
</feature>
<dbReference type="FunFam" id="1.10.150.50:FF:000004">
    <property type="entry name" value="PTPRF interacting protein alpha 1"/>
    <property type="match status" value="1"/>
</dbReference>
<dbReference type="PROSITE" id="PS50105">
    <property type="entry name" value="SAM_DOMAIN"/>
    <property type="match status" value="3"/>
</dbReference>
<feature type="compositionally biased region" description="Basic and acidic residues" evidence="8">
    <location>
        <begin position="725"/>
        <end position="736"/>
    </location>
</feature>
<evidence type="ECO:0000256" key="1">
    <source>
        <dbReference type="ARBA" id="ARBA00004496"/>
    </source>
</evidence>